<evidence type="ECO:0000313" key="4">
    <source>
        <dbReference type="Proteomes" id="UP000792457"/>
    </source>
</evidence>
<organism evidence="3 4">
    <name type="scientific">Ladona fulva</name>
    <name type="common">Scarce chaser dragonfly</name>
    <name type="synonym">Libellula fulva</name>
    <dbReference type="NCBI Taxonomy" id="123851"/>
    <lineage>
        <taxon>Eukaryota</taxon>
        <taxon>Metazoa</taxon>
        <taxon>Ecdysozoa</taxon>
        <taxon>Arthropoda</taxon>
        <taxon>Hexapoda</taxon>
        <taxon>Insecta</taxon>
        <taxon>Pterygota</taxon>
        <taxon>Palaeoptera</taxon>
        <taxon>Odonata</taxon>
        <taxon>Epiprocta</taxon>
        <taxon>Anisoptera</taxon>
        <taxon>Libelluloidea</taxon>
        <taxon>Libellulidae</taxon>
        <taxon>Ladona</taxon>
    </lineage>
</organism>
<dbReference type="Gene3D" id="3.40.50.150">
    <property type="entry name" value="Vaccinia Virus protein VP39"/>
    <property type="match status" value="1"/>
</dbReference>
<reference evidence="3" key="2">
    <citation type="submission" date="2017-10" db="EMBL/GenBank/DDBJ databases">
        <title>Ladona fulva Genome sequencing and assembly.</title>
        <authorList>
            <person name="Murali S."/>
            <person name="Richards S."/>
            <person name="Bandaranaike D."/>
            <person name="Bellair M."/>
            <person name="Blankenburg K."/>
            <person name="Chao H."/>
            <person name="Dinh H."/>
            <person name="Doddapaneni H."/>
            <person name="Dugan-Rocha S."/>
            <person name="Elkadiri S."/>
            <person name="Gnanaolivu R."/>
            <person name="Hernandez B."/>
            <person name="Skinner E."/>
            <person name="Javaid M."/>
            <person name="Lee S."/>
            <person name="Li M."/>
            <person name="Ming W."/>
            <person name="Munidasa M."/>
            <person name="Muniz J."/>
            <person name="Nguyen L."/>
            <person name="Hughes D."/>
            <person name="Osuji N."/>
            <person name="Pu L.-L."/>
            <person name="Puazo M."/>
            <person name="Qu C."/>
            <person name="Quiroz J."/>
            <person name="Raj R."/>
            <person name="Weissenberger G."/>
            <person name="Xin Y."/>
            <person name="Zou X."/>
            <person name="Han Y."/>
            <person name="Worley K."/>
            <person name="Muzny D."/>
            <person name="Gibbs R."/>
        </authorList>
    </citation>
    <scope>NUCLEOTIDE SEQUENCE</scope>
    <source>
        <strain evidence="3">Sampled in the wild</strain>
    </source>
</reference>
<evidence type="ECO:0000256" key="1">
    <source>
        <dbReference type="ARBA" id="ARBA00008797"/>
    </source>
</evidence>
<dbReference type="EMBL" id="KZ308490">
    <property type="protein sequence ID" value="KAG8230477.1"/>
    <property type="molecule type" value="Genomic_DNA"/>
</dbReference>
<dbReference type="InterPro" id="IPR025714">
    <property type="entry name" value="Methyltranfer_dom"/>
</dbReference>
<dbReference type="GO" id="GO:0005737">
    <property type="term" value="C:cytoplasm"/>
    <property type="evidence" value="ECO:0007669"/>
    <property type="project" value="TreeGrafter"/>
</dbReference>
<gene>
    <name evidence="3" type="ORF">J437_LFUL013518</name>
</gene>
<dbReference type="AlphaFoldDB" id="A0A8K0K8S4"/>
<dbReference type="InterPro" id="IPR004046">
    <property type="entry name" value="GST_C"/>
</dbReference>
<evidence type="ECO:0000313" key="3">
    <source>
        <dbReference type="EMBL" id="KAG8230477.1"/>
    </source>
</evidence>
<evidence type="ECO:0000259" key="2">
    <source>
        <dbReference type="PROSITE" id="PS50405"/>
    </source>
</evidence>
<protein>
    <recommendedName>
        <fullName evidence="2">GST C-terminal domain-containing protein</fullName>
    </recommendedName>
</protein>
<dbReference type="CDD" id="cd02440">
    <property type="entry name" value="AdoMet_MTases"/>
    <property type="match status" value="1"/>
</dbReference>
<dbReference type="PANTHER" id="PTHR13369">
    <property type="match status" value="1"/>
</dbReference>
<dbReference type="Pfam" id="PF13679">
    <property type="entry name" value="Methyltransf_32"/>
    <property type="match status" value="1"/>
</dbReference>
<dbReference type="Proteomes" id="UP000792457">
    <property type="component" value="Unassembled WGS sequence"/>
</dbReference>
<dbReference type="FunFam" id="3.40.50.150:FF:000725">
    <property type="entry name" value="Glutathione S-transferase, C-terminal domain-containing"/>
    <property type="match status" value="1"/>
</dbReference>
<comment type="similarity">
    <text evidence="1">Belongs to the GSTCD family.</text>
</comment>
<dbReference type="InterPro" id="IPR029063">
    <property type="entry name" value="SAM-dependent_MTases_sf"/>
</dbReference>
<dbReference type="CDD" id="cd00299">
    <property type="entry name" value="GST_C_family"/>
    <property type="match status" value="1"/>
</dbReference>
<proteinExistence type="inferred from homology"/>
<name>A0A8K0K8S4_LADFU</name>
<feature type="domain" description="GST C-terminal" evidence="2">
    <location>
        <begin position="144"/>
        <end position="286"/>
    </location>
</feature>
<dbReference type="PANTHER" id="PTHR13369:SF0">
    <property type="entry name" value="GLUTATHIONE S-TRANSFERASE C-TERMINAL DOMAIN-CONTAINING PROTEIN"/>
    <property type="match status" value="1"/>
</dbReference>
<dbReference type="InterPro" id="IPR010987">
    <property type="entry name" value="Glutathione-S-Trfase_C-like"/>
</dbReference>
<reference evidence="3" key="1">
    <citation type="submission" date="2013-04" db="EMBL/GenBank/DDBJ databases">
        <authorList>
            <person name="Qu J."/>
            <person name="Murali S.C."/>
            <person name="Bandaranaike D."/>
            <person name="Bellair M."/>
            <person name="Blankenburg K."/>
            <person name="Chao H."/>
            <person name="Dinh H."/>
            <person name="Doddapaneni H."/>
            <person name="Downs B."/>
            <person name="Dugan-Rocha S."/>
            <person name="Elkadiri S."/>
            <person name="Gnanaolivu R.D."/>
            <person name="Hernandez B."/>
            <person name="Javaid M."/>
            <person name="Jayaseelan J.C."/>
            <person name="Lee S."/>
            <person name="Li M."/>
            <person name="Ming W."/>
            <person name="Munidasa M."/>
            <person name="Muniz J."/>
            <person name="Nguyen L."/>
            <person name="Ongeri F."/>
            <person name="Osuji N."/>
            <person name="Pu L.-L."/>
            <person name="Puazo M."/>
            <person name="Qu C."/>
            <person name="Quiroz J."/>
            <person name="Raj R."/>
            <person name="Weissenberger G."/>
            <person name="Xin Y."/>
            <person name="Zou X."/>
            <person name="Han Y."/>
            <person name="Richards S."/>
            <person name="Worley K."/>
            <person name="Muzny D."/>
            <person name="Gibbs R."/>
        </authorList>
    </citation>
    <scope>NUCLEOTIDE SEQUENCE</scope>
    <source>
        <strain evidence="3">Sampled in the wild</strain>
    </source>
</reference>
<keyword evidence="4" id="KW-1185">Reference proteome</keyword>
<sequence>MDEIYLEIAINPEEGSDTLEVSLETLIVFFTISYLNGSCISIKLVLKPGISVPFSIKIPDTDYRIVENSILPSAIKDCILPAMRVQSSTGFVCVAGLSAVLRQIVKNSLHVNPQQHSLLGFRDACLATCAETSLWTRFCEVDVPIATKDYISKLRHSESDYLVLPVDLARFERHMEQPLKIHNIQKKRQDHAKLVRNIQGDKISYLSDELANLKVVNEETVLGHRFSEGHSLTLADVMLFPCFYIIFKSAGFELLSDYVPLVSKWFKRMLNQRKIQDIVELIVMESIHPGITSCSLPHVPNQSLYKSDPRRYKPRARLFTRQEEIDASLKIISQMELDVDWSSIPLGADLEFDWSTVPADAHPLGGNLPESRLQRKVQQLENLAKAVLKIAKPGYVIVDFCSGSGHLGILLSHFLPLCHVVLLDNKDESLKRARDRVNRLSLQNISIFQCNLDYYIGKFDIGVSLHACGVATDLVIQRCLEQEAVFICCPCCYGGVQSNHAVSYPRSRYFQNSDITMRDYLILGHSADQTHDERNKKTDQGKLCMGIIDTDRCIQAREHGYEVYLSKLIPETCTPKNNLLVGLPGKICKNNLQFCED</sequence>
<dbReference type="SUPFAM" id="SSF47616">
    <property type="entry name" value="GST C-terminal domain-like"/>
    <property type="match status" value="1"/>
</dbReference>
<dbReference type="Gene3D" id="1.20.1050.10">
    <property type="match status" value="1"/>
</dbReference>
<dbReference type="OrthoDB" id="206598at2759"/>
<accession>A0A8K0K8S4</accession>
<comment type="caution">
    <text evidence="3">The sequence shown here is derived from an EMBL/GenBank/DDBJ whole genome shotgun (WGS) entry which is preliminary data.</text>
</comment>
<dbReference type="Pfam" id="PF00043">
    <property type="entry name" value="GST_C"/>
    <property type="match status" value="1"/>
</dbReference>
<dbReference type="PROSITE" id="PS50405">
    <property type="entry name" value="GST_CTER"/>
    <property type="match status" value="1"/>
</dbReference>
<dbReference type="InterPro" id="IPR036282">
    <property type="entry name" value="Glutathione-S-Trfase_C_sf"/>
</dbReference>
<dbReference type="SUPFAM" id="SSF53335">
    <property type="entry name" value="S-adenosyl-L-methionine-dependent methyltransferases"/>
    <property type="match status" value="1"/>
</dbReference>